<reference evidence="1 2" key="1">
    <citation type="submission" date="2018-01" db="EMBL/GenBank/DDBJ databases">
        <title>Draft genome sequence of Jishengella sp. NA12.</title>
        <authorList>
            <person name="Sahin N."/>
            <person name="Ay H."/>
            <person name="Saygin H."/>
        </authorList>
    </citation>
    <scope>NUCLEOTIDE SEQUENCE [LARGE SCALE GENOMIC DNA]</scope>
    <source>
        <strain evidence="1 2">NA12</strain>
    </source>
</reference>
<dbReference type="Proteomes" id="UP000248924">
    <property type="component" value="Unassembled WGS sequence"/>
</dbReference>
<gene>
    <name evidence="1" type="ORF">C1I95_08860</name>
</gene>
<comment type="caution">
    <text evidence="1">The sequence shown here is derived from an EMBL/GenBank/DDBJ whole genome shotgun (WGS) entry which is preliminary data.</text>
</comment>
<organism evidence="1 2">
    <name type="scientific">Micromonospora craterilacus</name>
    <dbReference type="NCBI Taxonomy" id="1655439"/>
    <lineage>
        <taxon>Bacteria</taxon>
        <taxon>Bacillati</taxon>
        <taxon>Actinomycetota</taxon>
        <taxon>Actinomycetes</taxon>
        <taxon>Micromonosporales</taxon>
        <taxon>Micromonosporaceae</taxon>
        <taxon>Micromonospora</taxon>
    </lineage>
</organism>
<protein>
    <submittedName>
        <fullName evidence="1">Uncharacterized protein</fullName>
    </submittedName>
</protein>
<dbReference type="AlphaFoldDB" id="A0A2W2E9E3"/>
<keyword evidence="2" id="KW-1185">Reference proteome</keyword>
<evidence type="ECO:0000313" key="1">
    <source>
        <dbReference type="EMBL" id="PZG20742.1"/>
    </source>
</evidence>
<proteinExistence type="predicted"/>
<dbReference type="EMBL" id="POTY01000038">
    <property type="protein sequence ID" value="PZG20742.1"/>
    <property type="molecule type" value="Genomic_DNA"/>
</dbReference>
<evidence type="ECO:0000313" key="2">
    <source>
        <dbReference type="Proteomes" id="UP000248924"/>
    </source>
</evidence>
<sequence length="70" mass="8053">MASFTTHWYVWVAALLAWSRRMPCRRDDQHVGCPRPQELVAALASPVADRLGHVLAEMAPPYARRQKWSH</sequence>
<accession>A0A2W2E9E3</accession>
<name>A0A2W2E9E3_9ACTN</name>